<name>A0A366E2P4_9HYPH</name>
<sequence>MTFNGILQIAILFGLTILLVKPVGGYLTRVFTGERTFLSPVIAPVERGLYRLAGTHEKEEQHWTVYAASLLMFSIAGFVALYLLQRLQGALPYNPAGMQAVEPTSAFNTAISFMTNTNWQGYGGESTMSYFTQMAGITVQNFVSAAVGIAGAMAITRGFARSSSNTIGNFWVDLTRATLYVLLPICIIGTLVLVWQGVPQNLNDYTLATTLEGAQQTIAQGPVASQMIIKHLGTNGGGFFNANSAHPFENPTALTNLIHLLSIFVISTAMTNVFGRMVGNQRQGWVLFAVFGVLVVLGTSVLYWAEASGNPLMQALSVVGGNMEGKEARFGIALSALFSEVTTAASTGAVNNMHDSLMPLGGLVPLFNMQIPNLGGIGAGIYVMLLFFILAIFIAGLMVGRTPEYLGKKIEAKEVKMSLLATLGPSLAILGFAALAVVLPQGLSSIQDAGPHGFSEVLYAYSSGANNNGSAFAGLNANTPFYNLTIGFAMLMGRFLLIVPVLAIAGSLAAKKTVPASAGTLPTTGPLFVGLVFGVTMIVGGLTFFPALALGPVVEHFAMLSGQLF</sequence>
<organism evidence="10 11">
    <name type="scientific">Pseudochrobactrum asaccharolyticum</name>
    <dbReference type="NCBI Taxonomy" id="354351"/>
    <lineage>
        <taxon>Bacteria</taxon>
        <taxon>Pseudomonadati</taxon>
        <taxon>Pseudomonadota</taxon>
        <taxon>Alphaproteobacteria</taxon>
        <taxon>Hyphomicrobiales</taxon>
        <taxon>Brucellaceae</taxon>
        <taxon>Pseudochrobactrum</taxon>
    </lineage>
</organism>
<dbReference type="PANTHER" id="PTHR30607:SF2">
    <property type="entry name" value="POTASSIUM-TRANSPORTING ATPASE POTASSIUM-BINDING SUBUNIT"/>
    <property type="match status" value="1"/>
</dbReference>
<evidence type="ECO:0000256" key="5">
    <source>
        <dbReference type="ARBA" id="ARBA00022958"/>
    </source>
</evidence>
<feature type="transmembrane region" description="Helical" evidence="9">
    <location>
        <begin position="285"/>
        <end position="305"/>
    </location>
</feature>
<dbReference type="HAMAP" id="MF_00275">
    <property type="entry name" value="KdpA"/>
    <property type="match status" value="1"/>
</dbReference>
<reference evidence="10 11" key="1">
    <citation type="submission" date="2018-06" db="EMBL/GenBank/DDBJ databases">
        <title>Genomic Encyclopedia of Type Strains, Phase IV (KMG-IV): sequencing the most valuable type-strain genomes for metagenomic binning, comparative biology and taxonomic classification.</title>
        <authorList>
            <person name="Goeker M."/>
        </authorList>
    </citation>
    <scope>NUCLEOTIDE SEQUENCE [LARGE SCALE GENOMIC DNA]</scope>
    <source>
        <strain evidence="10 11">DSM 25619</strain>
    </source>
</reference>
<evidence type="ECO:0000256" key="3">
    <source>
        <dbReference type="ARBA" id="ARBA00022538"/>
    </source>
</evidence>
<protein>
    <recommendedName>
        <fullName evidence="9">Potassium-transporting ATPase potassium-binding subunit</fullName>
    </recommendedName>
    <alternativeName>
        <fullName evidence="9">ATP phosphohydrolase [potassium-transporting] A chain</fullName>
    </alternativeName>
    <alternativeName>
        <fullName evidence="9">Potassium-binding and translocating subunit A</fullName>
    </alternativeName>
    <alternativeName>
        <fullName evidence="9">Potassium-translocating ATPase A chain</fullName>
    </alternativeName>
</protein>
<keyword evidence="7 9" id="KW-0406">Ion transport</keyword>
<comment type="similarity">
    <text evidence="9">Belongs to the KdpA family.</text>
</comment>
<keyword evidence="1 9" id="KW-0813">Transport</keyword>
<comment type="caution">
    <text evidence="10">The sequence shown here is derived from an EMBL/GenBank/DDBJ whole genome shotgun (WGS) entry which is preliminary data.</text>
</comment>
<feature type="transmembrane region" description="Helical" evidence="9">
    <location>
        <begin position="481"/>
        <end position="506"/>
    </location>
</feature>
<dbReference type="RefSeq" id="WP_113944315.1">
    <property type="nucleotide sequence ID" value="NZ_JBHEEG010000004.1"/>
</dbReference>
<comment type="function">
    <text evidence="9">Part of the high-affinity ATP-driven potassium transport (or Kdp) system, which catalyzes the hydrolysis of ATP coupled with the electrogenic transport of potassium into the cytoplasm. This subunit binds the extracellular potassium ions and delivers the ions to the membrane domain of KdpB through an intramembrane tunnel.</text>
</comment>
<evidence type="ECO:0000313" key="10">
    <source>
        <dbReference type="EMBL" id="RBO95794.1"/>
    </source>
</evidence>
<evidence type="ECO:0000256" key="1">
    <source>
        <dbReference type="ARBA" id="ARBA00022448"/>
    </source>
</evidence>
<accession>A0A366E2P4</accession>
<feature type="transmembrane region" description="Helical" evidence="9">
    <location>
        <begin position="134"/>
        <end position="156"/>
    </location>
</feature>
<evidence type="ECO:0000256" key="7">
    <source>
        <dbReference type="ARBA" id="ARBA00023065"/>
    </source>
</evidence>
<feature type="transmembrane region" description="Helical" evidence="9">
    <location>
        <begin position="419"/>
        <end position="439"/>
    </location>
</feature>
<dbReference type="GO" id="GO:0005886">
    <property type="term" value="C:plasma membrane"/>
    <property type="evidence" value="ECO:0007669"/>
    <property type="project" value="UniProtKB-SubCell"/>
</dbReference>
<keyword evidence="6 9" id="KW-1133">Transmembrane helix</keyword>
<keyword evidence="4 9" id="KW-0812">Transmembrane</keyword>
<feature type="transmembrane region" description="Helical" evidence="9">
    <location>
        <begin position="253"/>
        <end position="273"/>
    </location>
</feature>
<evidence type="ECO:0000256" key="2">
    <source>
        <dbReference type="ARBA" id="ARBA00022475"/>
    </source>
</evidence>
<evidence type="ECO:0000256" key="4">
    <source>
        <dbReference type="ARBA" id="ARBA00022692"/>
    </source>
</evidence>
<dbReference type="EMBL" id="QNRH01000003">
    <property type="protein sequence ID" value="RBO95794.1"/>
    <property type="molecule type" value="Genomic_DNA"/>
</dbReference>
<gene>
    <name evidence="9" type="primary">kdpA</name>
    <name evidence="10" type="ORF">DFR47_103358</name>
</gene>
<evidence type="ECO:0000313" key="11">
    <source>
        <dbReference type="Proteomes" id="UP000252893"/>
    </source>
</evidence>
<dbReference type="PIRSF" id="PIRSF001294">
    <property type="entry name" value="K_ATPaseA"/>
    <property type="match status" value="1"/>
</dbReference>
<dbReference type="InterPro" id="IPR004623">
    <property type="entry name" value="KdpA"/>
</dbReference>
<feature type="transmembrane region" description="Helical" evidence="9">
    <location>
        <begin position="63"/>
        <end position="84"/>
    </location>
</feature>
<dbReference type="Pfam" id="PF03814">
    <property type="entry name" value="KdpA"/>
    <property type="match status" value="1"/>
</dbReference>
<dbReference type="PANTHER" id="PTHR30607">
    <property type="entry name" value="POTASSIUM-TRANSPORTING ATPASE A CHAIN"/>
    <property type="match status" value="1"/>
</dbReference>
<evidence type="ECO:0000256" key="9">
    <source>
        <dbReference type="HAMAP-Rule" id="MF_00275"/>
    </source>
</evidence>
<keyword evidence="5 9" id="KW-0630">Potassium</keyword>
<evidence type="ECO:0000256" key="8">
    <source>
        <dbReference type="ARBA" id="ARBA00023136"/>
    </source>
</evidence>
<dbReference type="GO" id="GO:0008556">
    <property type="term" value="F:P-type potassium transmembrane transporter activity"/>
    <property type="evidence" value="ECO:0007669"/>
    <property type="project" value="InterPro"/>
</dbReference>
<feature type="transmembrane region" description="Helical" evidence="9">
    <location>
        <begin position="374"/>
        <end position="399"/>
    </location>
</feature>
<proteinExistence type="inferred from homology"/>
<keyword evidence="2 9" id="KW-1003">Cell membrane</keyword>
<dbReference type="NCBIfam" id="TIGR00680">
    <property type="entry name" value="kdpA"/>
    <property type="match status" value="1"/>
</dbReference>
<dbReference type="Proteomes" id="UP000252893">
    <property type="component" value="Unassembled WGS sequence"/>
</dbReference>
<comment type="subunit">
    <text evidence="9">The system is composed of three essential subunits: KdpA, KdpB and KdpC.</text>
</comment>
<keyword evidence="8 9" id="KW-0472">Membrane</keyword>
<evidence type="ECO:0000256" key="6">
    <source>
        <dbReference type="ARBA" id="ARBA00022989"/>
    </source>
</evidence>
<dbReference type="OrthoDB" id="9763796at2"/>
<comment type="subcellular location">
    <subcellularLocation>
        <location evidence="9">Cell membrane</location>
        <topology evidence="9">Multi-pass membrane protein</topology>
    </subcellularLocation>
</comment>
<dbReference type="GO" id="GO:0030955">
    <property type="term" value="F:potassium ion binding"/>
    <property type="evidence" value="ECO:0007669"/>
    <property type="project" value="UniProtKB-UniRule"/>
</dbReference>
<keyword evidence="3 9" id="KW-0633">Potassium transport</keyword>
<feature type="transmembrane region" description="Helical" evidence="9">
    <location>
        <begin position="527"/>
        <end position="550"/>
    </location>
</feature>
<feature type="transmembrane region" description="Helical" evidence="9">
    <location>
        <begin position="177"/>
        <end position="198"/>
    </location>
</feature>
<feature type="transmembrane region" description="Helical" evidence="9">
    <location>
        <begin position="6"/>
        <end position="27"/>
    </location>
</feature>
<keyword evidence="11" id="KW-1185">Reference proteome</keyword>
<dbReference type="AlphaFoldDB" id="A0A366E2P4"/>